<organism evidence="3 4">
    <name type="scientific">Sugiyamaella lignohabitans</name>
    <dbReference type="NCBI Taxonomy" id="796027"/>
    <lineage>
        <taxon>Eukaryota</taxon>
        <taxon>Fungi</taxon>
        <taxon>Dikarya</taxon>
        <taxon>Ascomycota</taxon>
        <taxon>Saccharomycotina</taxon>
        <taxon>Dipodascomycetes</taxon>
        <taxon>Dipodascales</taxon>
        <taxon>Trichomonascaceae</taxon>
        <taxon>Sugiyamaella</taxon>
    </lineage>
</organism>
<dbReference type="AlphaFoldDB" id="A0A167FUR1"/>
<proteinExistence type="predicted"/>
<dbReference type="EMBL" id="CP014503">
    <property type="protein sequence ID" value="ANB15726.1"/>
    <property type="molecule type" value="Genomic_DNA"/>
</dbReference>
<dbReference type="GeneID" id="30035380"/>
<accession>A0A167FUR1</accession>
<keyword evidence="4" id="KW-1185">Reference proteome</keyword>
<name>A0A167FUR1_9ASCO</name>
<evidence type="ECO:0000256" key="2">
    <source>
        <dbReference type="SAM" id="Phobius"/>
    </source>
</evidence>
<keyword evidence="2" id="KW-0472">Membrane</keyword>
<protein>
    <submittedName>
        <fullName evidence="3">Hexose transporter 2</fullName>
    </submittedName>
</protein>
<dbReference type="RefSeq" id="XP_018738203.1">
    <property type="nucleotide sequence ID" value="XM_018880378.1"/>
</dbReference>
<feature type="region of interest" description="Disordered" evidence="1">
    <location>
        <begin position="1"/>
        <end position="32"/>
    </location>
</feature>
<evidence type="ECO:0000313" key="4">
    <source>
        <dbReference type="Proteomes" id="UP000189580"/>
    </source>
</evidence>
<keyword evidence="2" id="KW-0812">Transmembrane</keyword>
<evidence type="ECO:0000313" key="3">
    <source>
        <dbReference type="EMBL" id="ANB15726.1"/>
    </source>
</evidence>
<dbReference type="Proteomes" id="UP000189580">
    <property type="component" value="Chromosome b"/>
</dbReference>
<dbReference type="KEGG" id="slb:AWJ20_3366"/>
<reference evidence="3 4" key="1">
    <citation type="submission" date="2016-02" db="EMBL/GenBank/DDBJ databases">
        <title>Complete genome sequence and transcriptome regulation of the pentose utilising yeast Sugiyamaella lignohabitans.</title>
        <authorList>
            <person name="Bellasio M."/>
            <person name="Peymann A."/>
            <person name="Valli M."/>
            <person name="Sipitzky M."/>
            <person name="Graf A."/>
            <person name="Sauer M."/>
            <person name="Marx H."/>
            <person name="Mattanovich D."/>
        </authorList>
    </citation>
    <scope>NUCLEOTIDE SEQUENCE [LARGE SCALE GENOMIC DNA]</scope>
    <source>
        <strain evidence="3 4">CBS 10342</strain>
    </source>
</reference>
<feature type="transmembrane region" description="Helical" evidence="2">
    <location>
        <begin position="35"/>
        <end position="55"/>
    </location>
</feature>
<gene>
    <name evidence="3" type="ORF">AWJ20_3366</name>
</gene>
<sequence length="72" mass="7573">MSSDSLPSLKEHPESDDVTQASTIRKGASPSKSSYLLVSTLCIFAAMGGLIFGGYDTGTILAYVNMPVSSRN</sequence>
<keyword evidence="2" id="KW-1133">Transmembrane helix</keyword>
<evidence type="ECO:0000256" key="1">
    <source>
        <dbReference type="SAM" id="MobiDB-lite"/>
    </source>
</evidence>